<reference evidence="1" key="2">
    <citation type="submission" date="2025-09" db="UniProtKB">
        <authorList>
            <consortium name="EnsemblPlants"/>
        </authorList>
    </citation>
    <scope>IDENTIFICATION</scope>
</reference>
<accession>A0ACD5X773</accession>
<sequence length="1503" mass="170313">MGDANVLERILDGAEDPTNLSLQLLKDITGNFSEDRKIGQGGFGEVFRGLFGARIVAVKRIYINENTFDDSLFRREFVSLWNTNHRNVVRFLGFCSNTYQKTRQDAESGQVMLVNVLERLLCFEYIDNGALDKHITDELRGLEWETRYEIIIGICKGLRYLHKEKNIIHMDLKPANILLHLDDKYMVPKITDFGLSRPNEKSHTVGKCYGTRGYQAPEYMEDSKTTPACDVYSLGLIIIELVTGCKDVPNKDNVLRRWRHRWNKPPTQLRYQQVTRCIYIAERCRAHKPEARPSILEIITFLSESESTYGLIHPLLDQDDMLGIKPLELRFPSKFNKEISCSVELTNGTCNCIAFNIQLPSAQYSAQPVKGIVQPKSMCVVTITVQVRDVHEHDHADKFIVQSMQVKATDGLGEDDITECMSRAEAGKVVDEVDLMVVYEPTKPQDDCKPREDTHLPADKVPEDKREIVKHYSRRVKNKLGCSENAEGTSLEINSGARGQCDKPTEQCNLLPLQSFSRHYPTNKTYLGEESDRAVDSARGAMGSLLDKLGKLVTGDYSLDPSIKSDIESFSQDLVKIHLDLPKLHNVDRAKIFVDEVRELSYNIEDMVDSLLVHVEPNSSRSGFREIMHETVKLVQNGMPTQHQIGDVIRDLKANIKAVAKMKDKYNIDFNATTKATTGLRISAIYEHEERLVGIRTPRDALIRLLQEDGHASKQELKIISIVGMGGLGKTTLAKAVYEELKGYHPKAFVSVGQNPDVETVLKKIIRKCQENCKTNDLDVDDLIDKLREFLEDKRYFIVIDDIWDSTAWKLISSSLPRNKCGSILITTTRIIPVALATCNAESEYVYEMKPLSKEDSRTLFLRRTFGPEIDCPDTPIKEEISKYILKRCDGMPLAINSIASLLAGEPDSTWENVWKSLGALTEGKTERKTDIGNMKEILDLSYMYLPDDLKTCLLYVCKYEEDHEIDKDDLLGQWVAEGFVSRKGRLDAEDVAENNFKALINMCMIQPGKIDYNNEVLTCKVHDLILDLIRSKSTEENFIQIIDGLQDQTGARGEIRRVSVHHSVKEDSSILATIKGSLSHVRSVLLYQSSLVPYFLVFKYVRVLHLEDRSFSNDLDLTGISRLFLLRYLKVTSVIESRYELKLPNKIGELQQLETIDLDGVVLKNYPSDIVSLPWLLHLSSKRNEACVVLPDGIERLKSLCTLEGVYVGRSSVENIKGLSKLSKLRVLNICLDVFPWRRSVGARINIPRLDLDALHSSICMLSASLRVLTLEQGPTVNVPGWRSRAVFPRGSPIRELDLRGCRFERCPEWIGQLNHLYKFTILVREVAGAISIVAGLPSLSCFKLLIDTDFREKEESVVIPGDGAFKALKHLSFYCKMAKLAFEPGAMPKLEKLQILFRDDMGPESVPVGIQHLPAGVLKYIWLRVAAVVEIYEDDDHYCHCVSDHSYEYLRQIKRSVKALLKGAFKPLHPDAGIRICFDRTVKDKDADDEDEDENNNSLPP</sequence>
<organism evidence="1 2">
    <name type="scientific">Avena sativa</name>
    <name type="common">Oat</name>
    <dbReference type="NCBI Taxonomy" id="4498"/>
    <lineage>
        <taxon>Eukaryota</taxon>
        <taxon>Viridiplantae</taxon>
        <taxon>Streptophyta</taxon>
        <taxon>Embryophyta</taxon>
        <taxon>Tracheophyta</taxon>
        <taxon>Spermatophyta</taxon>
        <taxon>Magnoliopsida</taxon>
        <taxon>Liliopsida</taxon>
        <taxon>Poales</taxon>
        <taxon>Poaceae</taxon>
        <taxon>BOP clade</taxon>
        <taxon>Pooideae</taxon>
        <taxon>Poodae</taxon>
        <taxon>Poeae</taxon>
        <taxon>Poeae Chloroplast Group 1 (Aveneae type)</taxon>
        <taxon>Aveninae</taxon>
        <taxon>Avena</taxon>
    </lineage>
</organism>
<name>A0ACD5X773_AVESA</name>
<keyword evidence="2" id="KW-1185">Reference proteome</keyword>
<protein>
    <submittedName>
        <fullName evidence="1">Uncharacterized protein</fullName>
    </submittedName>
</protein>
<reference evidence="1" key="1">
    <citation type="submission" date="2021-05" db="EMBL/GenBank/DDBJ databases">
        <authorList>
            <person name="Scholz U."/>
            <person name="Mascher M."/>
            <person name="Fiebig A."/>
        </authorList>
    </citation>
    <scope>NUCLEOTIDE SEQUENCE [LARGE SCALE GENOMIC DNA]</scope>
</reference>
<proteinExistence type="predicted"/>
<evidence type="ECO:0000313" key="2">
    <source>
        <dbReference type="Proteomes" id="UP001732700"/>
    </source>
</evidence>
<dbReference type="EnsemblPlants" id="AVESA.00010b.r2.4DG0729080.1">
    <property type="protein sequence ID" value="AVESA.00010b.r2.4DG0729080.1.CDS"/>
    <property type="gene ID" value="AVESA.00010b.r2.4DG0729080"/>
</dbReference>
<evidence type="ECO:0000313" key="1">
    <source>
        <dbReference type="EnsemblPlants" id="AVESA.00010b.r2.4DG0729080.1.CDS"/>
    </source>
</evidence>
<dbReference type="Proteomes" id="UP001732700">
    <property type="component" value="Chromosome 4D"/>
</dbReference>